<feature type="compositionally biased region" description="Polar residues" evidence="1">
    <location>
        <begin position="1"/>
        <end position="14"/>
    </location>
</feature>
<sequence length="934" mass="106586">MPPNLQVDTHTKSALSIEPDQFSDETWNDVDPPEAGLDSDIREADACIPGQNGADGVSDVDESTELRAGQCYMNGFPPEKQAGATFGTKPTWFQQIRDEQVLKGYEILGPFKDDDEWELAKWLIKHVGHNAADQFLRLNMIQNRAKPSFRNKKEYLDIIDQLPRGTDWKLEEITLTGDRLDIDGKPQTETLELWYRDPVDCIRELLGNPMFRDVMKYAPEKLSVDSQGSVPIVNEMWTGSWWWELQKYLPPGATIVPVILSSDKTRLSQFRGDKSAWPVYLTIGNISKDTRRDVSSHATILVGYLPVGKFDCYTEKARQVARYQTFHYAMELITRSLAEAGKAGVPMTCSDGQERWAWPILAAYVADYPEQCLIACCKENRCPICTVSPDNRGSHTENTFRTPEKTLEMIDKLRNGVSDPAFKEEWSNLGLRPVFNPFWRHLPFSNIFQCFTPDLLHQLHKGVFKDHLVKWCTELMSEQELDDRFRGMTGHPGLRHFKNGISTVSQWTGAEHKAMEQVFIGLIAGAVDNRVLMAVRAAVDFIYFASLHSHTSTTLSSLSRALDDFHQYKDVFIELEVRDHFNIPKIHAMDHYVHLIRQFGSADGFNTESPERLHIDYAKDAYRASNKRDYIAQMTTWLRRQEAVDRFTAYLHWCEHGAYLMMPTTSESDEDVVEGVISLHQSTSTWMLPLPSRSARSEARINIASAHPQDLCRVPASKIVEGHNAQRFLEAVSVFLRSHGSVMAPKEFDTFNLYRRLSVVLPAIAEAGAKARDLRNVVRAAPPVPARGRRLAEPAHLDFALVKTGERNDRTKGTALEGLRVAHVRVLFSLPQLFGVKTNKPLAYVEWFTPFGTPDSQTGLYSLNRSTRYHHVYAEIIEADRIVRNCHLQPKFGRRKDSRWTCENVPDLCSTFYFNTYRDLHLFCMDKLNKKDCV</sequence>
<evidence type="ECO:0000313" key="3">
    <source>
        <dbReference type="Proteomes" id="UP001175226"/>
    </source>
</evidence>
<proteinExistence type="predicted"/>
<gene>
    <name evidence="2" type="ORF">EV421DRAFT_2031984</name>
</gene>
<accession>A0AA39JY09</accession>
<reference evidence="2" key="1">
    <citation type="submission" date="2023-06" db="EMBL/GenBank/DDBJ databases">
        <authorList>
            <consortium name="Lawrence Berkeley National Laboratory"/>
            <person name="Ahrendt S."/>
            <person name="Sahu N."/>
            <person name="Indic B."/>
            <person name="Wong-Bajracharya J."/>
            <person name="Merenyi Z."/>
            <person name="Ke H.-M."/>
            <person name="Monk M."/>
            <person name="Kocsube S."/>
            <person name="Drula E."/>
            <person name="Lipzen A."/>
            <person name="Balint B."/>
            <person name="Henrissat B."/>
            <person name="Andreopoulos B."/>
            <person name="Martin F.M."/>
            <person name="Harder C.B."/>
            <person name="Rigling D."/>
            <person name="Ford K.L."/>
            <person name="Foster G.D."/>
            <person name="Pangilinan J."/>
            <person name="Papanicolaou A."/>
            <person name="Barry K."/>
            <person name="LaButti K."/>
            <person name="Viragh M."/>
            <person name="Koriabine M."/>
            <person name="Yan M."/>
            <person name="Riley R."/>
            <person name="Champramary S."/>
            <person name="Plett K.L."/>
            <person name="Tsai I.J."/>
            <person name="Slot J."/>
            <person name="Sipos G."/>
            <person name="Plett J."/>
            <person name="Nagy L.G."/>
            <person name="Grigoriev I.V."/>
        </authorList>
    </citation>
    <scope>NUCLEOTIDE SEQUENCE</scope>
    <source>
        <strain evidence="2">FPL87.14</strain>
    </source>
</reference>
<feature type="region of interest" description="Disordered" evidence="1">
    <location>
        <begin position="1"/>
        <end position="36"/>
    </location>
</feature>
<dbReference type="Pfam" id="PF18759">
    <property type="entry name" value="Plavaka"/>
    <property type="match status" value="1"/>
</dbReference>
<name>A0AA39JY09_9AGAR</name>
<dbReference type="EMBL" id="JAUEPT010000006">
    <property type="protein sequence ID" value="KAK0451027.1"/>
    <property type="molecule type" value="Genomic_DNA"/>
</dbReference>
<organism evidence="2 3">
    <name type="scientific">Armillaria borealis</name>
    <dbReference type="NCBI Taxonomy" id="47425"/>
    <lineage>
        <taxon>Eukaryota</taxon>
        <taxon>Fungi</taxon>
        <taxon>Dikarya</taxon>
        <taxon>Basidiomycota</taxon>
        <taxon>Agaricomycotina</taxon>
        <taxon>Agaricomycetes</taxon>
        <taxon>Agaricomycetidae</taxon>
        <taxon>Agaricales</taxon>
        <taxon>Marasmiineae</taxon>
        <taxon>Physalacriaceae</taxon>
        <taxon>Armillaria</taxon>
    </lineage>
</organism>
<dbReference type="Proteomes" id="UP001175226">
    <property type="component" value="Unassembled WGS sequence"/>
</dbReference>
<comment type="caution">
    <text evidence="2">The sequence shown here is derived from an EMBL/GenBank/DDBJ whole genome shotgun (WGS) entry which is preliminary data.</text>
</comment>
<feature type="compositionally biased region" description="Acidic residues" evidence="1">
    <location>
        <begin position="21"/>
        <end position="32"/>
    </location>
</feature>
<evidence type="ECO:0000313" key="2">
    <source>
        <dbReference type="EMBL" id="KAK0451027.1"/>
    </source>
</evidence>
<dbReference type="InterPro" id="IPR041078">
    <property type="entry name" value="Plavaka"/>
</dbReference>
<protein>
    <submittedName>
        <fullName evidence="2">Uncharacterized protein</fullName>
    </submittedName>
</protein>
<evidence type="ECO:0000256" key="1">
    <source>
        <dbReference type="SAM" id="MobiDB-lite"/>
    </source>
</evidence>
<dbReference type="AlphaFoldDB" id="A0AA39JY09"/>
<keyword evidence="3" id="KW-1185">Reference proteome</keyword>